<proteinExistence type="predicted"/>
<comment type="caution">
    <text evidence="1">The sequence shown here is derived from an EMBL/GenBank/DDBJ whole genome shotgun (WGS) entry which is preliminary data.</text>
</comment>
<evidence type="ECO:0000313" key="1">
    <source>
        <dbReference type="EMBL" id="KAK3600280.1"/>
    </source>
</evidence>
<reference evidence="1" key="2">
    <citation type="journal article" date="2021" name="Genome Biol. Evol.">
        <title>Developing a high-quality reference genome for a parasitic bivalve with doubly uniparental inheritance (Bivalvia: Unionida).</title>
        <authorList>
            <person name="Smith C.H."/>
        </authorList>
    </citation>
    <scope>NUCLEOTIDE SEQUENCE</scope>
    <source>
        <strain evidence="1">CHS0354</strain>
        <tissue evidence="1">Mantle</tissue>
    </source>
</reference>
<reference evidence="1" key="3">
    <citation type="submission" date="2023-05" db="EMBL/GenBank/DDBJ databases">
        <authorList>
            <person name="Smith C.H."/>
        </authorList>
    </citation>
    <scope>NUCLEOTIDE SEQUENCE</scope>
    <source>
        <strain evidence="1">CHS0354</strain>
        <tissue evidence="1">Mantle</tissue>
    </source>
</reference>
<protein>
    <recommendedName>
        <fullName evidence="3">CCHC-type domain-containing protein</fullName>
    </recommendedName>
</protein>
<name>A0AAE0SZ35_9BIVA</name>
<dbReference type="EMBL" id="JAEAOA010000841">
    <property type="protein sequence ID" value="KAK3600280.1"/>
    <property type="molecule type" value="Genomic_DNA"/>
</dbReference>
<organism evidence="1 2">
    <name type="scientific">Potamilus streckersoni</name>
    <dbReference type="NCBI Taxonomy" id="2493646"/>
    <lineage>
        <taxon>Eukaryota</taxon>
        <taxon>Metazoa</taxon>
        <taxon>Spiralia</taxon>
        <taxon>Lophotrochozoa</taxon>
        <taxon>Mollusca</taxon>
        <taxon>Bivalvia</taxon>
        <taxon>Autobranchia</taxon>
        <taxon>Heteroconchia</taxon>
        <taxon>Palaeoheterodonta</taxon>
        <taxon>Unionida</taxon>
        <taxon>Unionoidea</taxon>
        <taxon>Unionidae</taxon>
        <taxon>Ambleminae</taxon>
        <taxon>Lampsilini</taxon>
        <taxon>Potamilus</taxon>
    </lineage>
</organism>
<keyword evidence="2" id="KW-1185">Reference proteome</keyword>
<accession>A0AAE0SZ35</accession>
<dbReference type="AlphaFoldDB" id="A0AAE0SZ35"/>
<evidence type="ECO:0008006" key="3">
    <source>
        <dbReference type="Google" id="ProtNLM"/>
    </source>
</evidence>
<sequence length="87" mass="9795">MGKIIVLPLRQGNKPIYGNNRAFEFRGCQYYRQCNICGTTGHIPIDCLNQTSTITSNTAPKTYAAAVSNEMMGKSYKQYPSQNQNRQ</sequence>
<reference evidence="1" key="1">
    <citation type="journal article" date="2021" name="Genome Biol. Evol.">
        <title>A High-Quality Reference Genome for a Parasitic Bivalve with Doubly Uniparental Inheritance (Bivalvia: Unionida).</title>
        <authorList>
            <person name="Smith C.H."/>
        </authorList>
    </citation>
    <scope>NUCLEOTIDE SEQUENCE</scope>
    <source>
        <strain evidence="1">CHS0354</strain>
    </source>
</reference>
<evidence type="ECO:0000313" key="2">
    <source>
        <dbReference type="Proteomes" id="UP001195483"/>
    </source>
</evidence>
<gene>
    <name evidence="1" type="ORF">CHS0354_013707</name>
</gene>
<dbReference type="Proteomes" id="UP001195483">
    <property type="component" value="Unassembled WGS sequence"/>
</dbReference>